<gene>
    <name evidence="8" type="primary">ORF67337</name>
</gene>
<evidence type="ECO:0000313" key="8">
    <source>
        <dbReference type="EMBL" id="CEK68704.1"/>
    </source>
</evidence>
<dbReference type="Pfam" id="PF13894">
    <property type="entry name" value="zf-C2H2_4"/>
    <property type="match status" value="1"/>
</dbReference>
<dbReference type="PROSITE" id="PS00028">
    <property type="entry name" value="ZINC_FINGER_C2H2_1"/>
    <property type="match status" value="2"/>
</dbReference>
<evidence type="ECO:0000256" key="6">
    <source>
        <dbReference type="SAM" id="MobiDB-lite"/>
    </source>
</evidence>
<protein>
    <recommendedName>
        <fullName evidence="7">C2H2-type domain-containing protein</fullName>
    </recommendedName>
</protein>
<dbReference type="PANTHER" id="PTHR24379">
    <property type="entry name" value="KRAB AND ZINC FINGER DOMAIN-CONTAINING"/>
    <property type="match status" value="1"/>
</dbReference>
<evidence type="ECO:0000256" key="1">
    <source>
        <dbReference type="ARBA" id="ARBA00022723"/>
    </source>
</evidence>
<evidence type="ECO:0000256" key="4">
    <source>
        <dbReference type="ARBA" id="ARBA00022833"/>
    </source>
</evidence>
<proteinExistence type="predicted"/>
<dbReference type="GO" id="GO:0008270">
    <property type="term" value="F:zinc ion binding"/>
    <property type="evidence" value="ECO:0007669"/>
    <property type="project" value="UniProtKB-KW"/>
</dbReference>
<sequence>QAMFGDHHADSEIRPGQKLQRPSMPRVFSTVNSTHTSRSFSCPCCYKVHLDNSTLRAHISQFHGEKMPYTCNLCGKGYLSTSGLSRHMQSHKGKTFMCPICDSKFTQKFTVKSHLRTVHGLDQCINCSSVLKLGIEFTQHMKDCDGNKFSVLPV</sequence>
<evidence type="ECO:0000256" key="2">
    <source>
        <dbReference type="ARBA" id="ARBA00022737"/>
    </source>
</evidence>
<feature type="domain" description="C2H2-type" evidence="7">
    <location>
        <begin position="69"/>
        <end position="96"/>
    </location>
</feature>
<dbReference type="EMBL" id="HACG01021839">
    <property type="protein sequence ID" value="CEK68704.1"/>
    <property type="molecule type" value="Transcribed_RNA"/>
</dbReference>
<feature type="region of interest" description="Disordered" evidence="6">
    <location>
        <begin position="1"/>
        <end position="24"/>
    </location>
</feature>
<keyword evidence="1" id="KW-0479">Metal-binding</keyword>
<dbReference type="PANTHER" id="PTHR24379:SF121">
    <property type="entry name" value="C2H2-TYPE DOMAIN-CONTAINING PROTEIN"/>
    <property type="match status" value="1"/>
</dbReference>
<name>A0A0B6ZJ99_9EUPU</name>
<keyword evidence="2" id="KW-0677">Repeat</keyword>
<dbReference type="FunFam" id="3.30.160.60:FF:000110">
    <property type="entry name" value="Zinc finger protein-like"/>
    <property type="match status" value="1"/>
</dbReference>
<dbReference type="InterPro" id="IPR036236">
    <property type="entry name" value="Znf_C2H2_sf"/>
</dbReference>
<reference evidence="8" key="1">
    <citation type="submission" date="2014-12" db="EMBL/GenBank/DDBJ databases">
        <title>Insight into the proteome of Arion vulgaris.</title>
        <authorList>
            <person name="Aradska J."/>
            <person name="Bulat T."/>
            <person name="Smidak R."/>
            <person name="Sarate P."/>
            <person name="Gangsoo J."/>
            <person name="Sialana F."/>
            <person name="Bilban M."/>
            <person name="Lubec G."/>
        </authorList>
    </citation>
    <scope>NUCLEOTIDE SEQUENCE</scope>
    <source>
        <tissue evidence="8">Skin</tissue>
    </source>
</reference>
<dbReference type="Pfam" id="PF00096">
    <property type="entry name" value="zf-C2H2"/>
    <property type="match status" value="1"/>
</dbReference>
<accession>A0A0B6ZJ99</accession>
<feature type="compositionally biased region" description="Basic and acidic residues" evidence="6">
    <location>
        <begin position="1"/>
        <end position="15"/>
    </location>
</feature>
<evidence type="ECO:0000259" key="7">
    <source>
        <dbReference type="PROSITE" id="PS50157"/>
    </source>
</evidence>
<dbReference type="SUPFAM" id="SSF57667">
    <property type="entry name" value="beta-beta-alpha zinc fingers"/>
    <property type="match status" value="2"/>
</dbReference>
<keyword evidence="4" id="KW-0862">Zinc</keyword>
<dbReference type="Gene3D" id="3.30.160.60">
    <property type="entry name" value="Classic Zinc Finger"/>
    <property type="match status" value="2"/>
</dbReference>
<feature type="domain" description="C2H2-type" evidence="7">
    <location>
        <begin position="40"/>
        <end position="68"/>
    </location>
</feature>
<feature type="non-terminal residue" evidence="8">
    <location>
        <position position="1"/>
    </location>
</feature>
<evidence type="ECO:0000256" key="3">
    <source>
        <dbReference type="ARBA" id="ARBA00022771"/>
    </source>
</evidence>
<dbReference type="SMART" id="SM00355">
    <property type="entry name" value="ZnF_C2H2"/>
    <property type="match status" value="3"/>
</dbReference>
<dbReference type="AlphaFoldDB" id="A0A0B6ZJ99"/>
<dbReference type="InterPro" id="IPR013087">
    <property type="entry name" value="Znf_C2H2_type"/>
</dbReference>
<evidence type="ECO:0000256" key="5">
    <source>
        <dbReference type="PROSITE-ProRule" id="PRU00042"/>
    </source>
</evidence>
<feature type="domain" description="C2H2-type" evidence="7">
    <location>
        <begin position="96"/>
        <end position="119"/>
    </location>
</feature>
<dbReference type="PROSITE" id="PS50157">
    <property type="entry name" value="ZINC_FINGER_C2H2_2"/>
    <property type="match status" value="3"/>
</dbReference>
<organism evidence="8">
    <name type="scientific">Arion vulgaris</name>
    <dbReference type="NCBI Taxonomy" id="1028688"/>
    <lineage>
        <taxon>Eukaryota</taxon>
        <taxon>Metazoa</taxon>
        <taxon>Spiralia</taxon>
        <taxon>Lophotrochozoa</taxon>
        <taxon>Mollusca</taxon>
        <taxon>Gastropoda</taxon>
        <taxon>Heterobranchia</taxon>
        <taxon>Euthyneura</taxon>
        <taxon>Panpulmonata</taxon>
        <taxon>Eupulmonata</taxon>
        <taxon>Stylommatophora</taxon>
        <taxon>Helicina</taxon>
        <taxon>Arionoidea</taxon>
        <taxon>Arionidae</taxon>
        <taxon>Arion</taxon>
    </lineage>
</organism>
<keyword evidence="3 5" id="KW-0863">Zinc-finger</keyword>